<evidence type="ECO:0000313" key="2">
    <source>
        <dbReference type="Proteomes" id="UP000823775"/>
    </source>
</evidence>
<evidence type="ECO:0000313" key="1">
    <source>
        <dbReference type="EMBL" id="MCE2055443.1"/>
    </source>
</evidence>
<gene>
    <name evidence="1" type="ORF">HAX54_042580</name>
</gene>
<dbReference type="EMBL" id="JACEIK010006293">
    <property type="protein sequence ID" value="MCE2055443.1"/>
    <property type="molecule type" value="Genomic_DNA"/>
</dbReference>
<protein>
    <recommendedName>
        <fullName evidence="3">Chlorophyll a-b binding protein, chloroplastic</fullName>
    </recommendedName>
</protein>
<name>A0ABS8W4J0_DATST</name>
<dbReference type="Proteomes" id="UP000823775">
    <property type="component" value="Unassembled WGS sequence"/>
</dbReference>
<keyword evidence="2" id="KW-1185">Reference proteome</keyword>
<proteinExistence type="predicted"/>
<evidence type="ECO:0008006" key="3">
    <source>
        <dbReference type="Google" id="ProtNLM"/>
    </source>
</evidence>
<accession>A0ABS8W4J0</accession>
<feature type="non-terminal residue" evidence="1">
    <location>
        <position position="54"/>
    </location>
</feature>
<organism evidence="1 2">
    <name type="scientific">Datura stramonium</name>
    <name type="common">Jimsonweed</name>
    <name type="synonym">Common thornapple</name>
    <dbReference type="NCBI Taxonomy" id="4076"/>
    <lineage>
        <taxon>Eukaryota</taxon>
        <taxon>Viridiplantae</taxon>
        <taxon>Streptophyta</taxon>
        <taxon>Embryophyta</taxon>
        <taxon>Tracheophyta</taxon>
        <taxon>Spermatophyta</taxon>
        <taxon>Magnoliopsida</taxon>
        <taxon>eudicotyledons</taxon>
        <taxon>Gunneridae</taxon>
        <taxon>Pentapetalae</taxon>
        <taxon>asterids</taxon>
        <taxon>lamiids</taxon>
        <taxon>Solanales</taxon>
        <taxon>Solanaceae</taxon>
        <taxon>Solanoideae</taxon>
        <taxon>Datureae</taxon>
        <taxon>Datura</taxon>
    </lineage>
</organism>
<sequence length="54" mass="6197">MTIDYSPVGSGETPLEHRFKLQLAYGGHYFDPALPWRGSWLFEDAIQWLTDVSP</sequence>
<reference evidence="1 2" key="1">
    <citation type="journal article" date="2021" name="BMC Genomics">
        <title>Datura genome reveals duplications of psychoactive alkaloid biosynthetic genes and high mutation rate following tissue culture.</title>
        <authorList>
            <person name="Rajewski A."/>
            <person name="Carter-House D."/>
            <person name="Stajich J."/>
            <person name="Litt A."/>
        </authorList>
    </citation>
    <scope>NUCLEOTIDE SEQUENCE [LARGE SCALE GENOMIC DNA]</scope>
    <source>
        <strain evidence="1">AR-01</strain>
    </source>
</reference>
<comment type="caution">
    <text evidence="1">The sequence shown here is derived from an EMBL/GenBank/DDBJ whole genome shotgun (WGS) entry which is preliminary data.</text>
</comment>